<proteinExistence type="predicted"/>
<keyword evidence="2" id="KW-0560">Oxidoreductase</keyword>
<dbReference type="Proteomes" id="UP001280581">
    <property type="component" value="Unassembled WGS sequence"/>
</dbReference>
<keyword evidence="1" id="KW-0521">NADP</keyword>
<dbReference type="Pfam" id="PF05368">
    <property type="entry name" value="NmrA"/>
    <property type="match status" value="1"/>
</dbReference>
<dbReference type="InterPro" id="IPR008030">
    <property type="entry name" value="NmrA-like"/>
</dbReference>
<dbReference type="AlphaFoldDB" id="A0AAN6LYV9"/>
<dbReference type="GO" id="GO:0016491">
    <property type="term" value="F:oxidoreductase activity"/>
    <property type="evidence" value="ECO:0007669"/>
    <property type="project" value="UniProtKB-KW"/>
</dbReference>
<dbReference type="InterPro" id="IPR051609">
    <property type="entry name" value="NmrA/Isoflavone_reductase-like"/>
</dbReference>
<sequence>MSVMRVAVAGTCGLALIIARQIHDSTSHQLIILSRSAQPGLQSQGYQCQVVDYNDPSSIQHSLMGVDTIISTVTGNAQLRLIEAAVACRVRRFVPAEFEGQPSLRTQNGLLDRGRAAALALLQHYHGYIQSTVFICGVFYERFSVNGMVSLRIGVNTGYGNEGDYIADSRNMTAVAPVYDSSRNLSNLCLTSVYDVARFVVRALDMPSWPSEMTMCGEKMTVQNLIETIQSCRVFKGRWKYRPTQYVCLTEALTIPGRQFYPIEWQDTANLQYQMTMAQIAGDTPKQRKLATLIETAENNYAFTSPAYLNSLFPDIVPMSFQNWFTHNWASVP</sequence>
<feature type="domain" description="NmrA-like" evidence="3">
    <location>
        <begin position="34"/>
        <end position="208"/>
    </location>
</feature>
<evidence type="ECO:0000259" key="3">
    <source>
        <dbReference type="Pfam" id="PF05368"/>
    </source>
</evidence>
<protein>
    <recommendedName>
        <fullName evidence="3">NmrA-like domain-containing protein</fullName>
    </recommendedName>
</protein>
<dbReference type="PANTHER" id="PTHR47706">
    <property type="entry name" value="NMRA-LIKE FAMILY PROTEIN"/>
    <property type="match status" value="1"/>
</dbReference>
<dbReference type="SUPFAM" id="SSF51735">
    <property type="entry name" value="NAD(P)-binding Rossmann-fold domains"/>
    <property type="match status" value="1"/>
</dbReference>
<dbReference type="Gene3D" id="3.40.50.720">
    <property type="entry name" value="NAD(P)-binding Rossmann-like Domain"/>
    <property type="match status" value="1"/>
</dbReference>
<dbReference type="EMBL" id="WVTA01000005">
    <property type="protein sequence ID" value="KAK3209696.1"/>
    <property type="molecule type" value="Genomic_DNA"/>
</dbReference>
<keyword evidence="5" id="KW-1185">Reference proteome</keyword>
<reference evidence="4 5" key="1">
    <citation type="submission" date="2021-02" db="EMBL/GenBank/DDBJ databases">
        <title>Genome assembly of Pseudopithomyces chartarum.</title>
        <authorList>
            <person name="Jauregui R."/>
            <person name="Singh J."/>
            <person name="Voisey C."/>
        </authorList>
    </citation>
    <scope>NUCLEOTIDE SEQUENCE [LARGE SCALE GENOMIC DNA]</scope>
    <source>
        <strain evidence="4 5">AGR01</strain>
    </source>
</reference>
<evidence type="ECO:0000256" key="2">
    <source>
        <dbReference type="ARBA" id="ARBA00023002"/>
    </source>
</evidence>
<accession>A0AAN6LYV9</accession>
<comment type="caution">
    <text evidence="4">The sequence shown here is derived from an EMBL/GenBank/DDBJ whole genome shotgun (WGS) entry which is preliminary data.</text>
</comment>
<evidence type="ECO:0000313" key="5">
    <source>
        <dbReference type="Proteomes" id="UP001280581"/>
    </source>
</evidence>
<organism evidence="4 5">
    <name type="scientific">Pseudopithomyces chartarum</name>
    <dbReference type="NCBI Taxonomy" id="1892770"/>
    <lineage>
        <taxon>Eukaryota</taxon>
        <taxon>Fungi</taxon>
        <taxon>Dikarya</taxon>
        <taxon>Ascomycota</taxon>
        <taxon>Pezizomycotina</taxon>
        <taxon>Dothideomycetes</taxon>
        <taxon>Pleosporomycetidae</taxon>
        <taxon>Pleosporales</taxon>
        <taxon>Massarineae</taxon>
        <taxon>Didymosphaeriaceae</taxon>
        <taxon>Pseudopithomyces</taxon>
    </lineage>
</organism>
<evidence type="ECO:0000313" key="4">
    <source>
        <dbReference type="EMBL" id="KAK3209696.1"/>
    </source>
</evidence>
<dbReference type="PANTHER" id="PTHR47706:SF5">
    <property type="entry name" value="ISOFLAVONE REDUCTASE"/>
    <property type="match status" value="1"/>
</dbReference>
<gene>
    <name evidence="4" type="ORF">GRF29_44g394506</name>
</gene>
<dbReference type="InterPro" id="IPR036291">
    <property type="entry name" value="NAD(P)-bd_dom_sf"/>
</dbReference>
<name>A0AAN6LYV9_9PLEO</name>
<evidence type="ECO:0000256" key="1">
    <source>
        <dbReference type="ARBA" id="ARBA00022857"/>
    </source>
</evidence>